<accession>A0A3B0WSJ6</accession>
<feature type="non-terminal residue" evidence="1">
    <location>
        <position position="1"/>
    </location>
</feature>
<organism evidence="1">
    <name type="scientific">hydrothermal vent metagenome</name>
    <dbReference type="NCBI Taxonomy" id="652676"/>
    <lineage>
        <taxon>unclassified sequences</taxon>
        <taxon>metagenomes</taxon>
        <taxon>ecological metagenomes</taxon>
    </lineage>
</organism>
<reference evidence="1" key="1">
    <citation type="submission" date="2018-06" db="EMBL/GenBank/DDBJ databases">
        <authorList>
            <person name="Zhirakovskaya E."/>
        </authorList>
    </citation>
    <scope>NUCLEOTIDE SEQUENCE</scope>
</reference>
<gene>
    <name evidence="1" type="ORF">MNBD_GAMMA07-2087</name>
</gene>
<evidence type="ECO:0008006" key="2">
    <source>
        <dbReference type="Google" id="ProtNLM"/>
    </source>
</evidence>
<dbReference type="CDD" id="cd07067">
    <property type="entry name" value="HP_PGM_like"/>
    <property type="match status" value="1"/>
</dbReference>
<sequence length="143" mass="16180">FAQNLAKNKNILHIIEPDLREIHFGDWEAKTTEHLWKGQKNQLMAFWDDPINNMPPNAESLEGFQARVNAVFERITHAKNEKNTHILVIAHGGVIRQIIANILSIPHSKAQLMQVDYGSMSQIGCYDGHLSIGCINLNSLRSE</sequence>
<evidence type="ECO:0000313" key="1">
    <source>
        <dbReference type="EMBL" id="VAW55490.1"/>
    </source>
</evidence>
<dbReference type="AlphaFoldDB" id="A0A3B0WSJ6"/>
<dbReference type="Pfam" id="PF00300">
    <property type="entry name" value="His_Phos_1"/>
    <property type="match status" value="1"/>
</dbReference>
<dbReference type="Gene3D" id="3.40.50.1240">
    <property type="entry name" value="Phosphoglycerate mutase-like"/>
    <property type="match status" value="1"/>
</dbReference>
<dbReference type="EMBL" id="UOFF01000096">
    <property type="protein sequence ID" value="VAW55490.1"/>
    <property type="molecule type" value="Genomic_DNA"/>
</dbReference>
<proteinExistence type="predicted"/>
<dbReference type="InterPro" id="IPR029033">
    <property type="entry name" value="His_PPase_superfam"/>
</dbReference>
<protein>
    <recommendedName>
        <fullName evidence="2">Adenosylcobalamin/alpha-ribazole phosphatase</fullName>
    </recommendedName>
</protein>
<name>A0A3B0WSJ6_9ZZZZ</name>
<dbReference type="InterPro" id="IPR013078">
    <property type="entry name" value="His_Pase_superF_clade-1"/>
</dbReference>
<dbReference type="SUPFAM" id="SSF53254">
    <property type="entry name" value="Phosphoglycerate mutase-like"/>
    <property type="match status" value="1"/>
</dbReference>